<organism evidence="3 4">
    <name type="scientific">Saccharicrinis fermentans DSM 9555 = JCM 21142</name>
    <dbReference type="NCBI Taxonomy" id="869213"/>
    <lineage>
        <taxon>Bacteria</taxon>
        <taxon>Pseudomonadati</taxon>
        <taxon>Bacteroidota</taxon>
        <taxon>Bacteroidia</taxon>
        <taxon>Marinilabiliales</taxon>
        <taxon>Marinilabiliaceae</taxon>
        <taxon>Saccharicrinis</taxon>
    </lineage>
</organism>
<feature type="transmembrane region" description="Helical" evidence="1">
    <location>
        <begin position="70"/>
        <end position="90"/>
    </location>
</feature>
<dbReference type="GO" id="GO:0016020">
    <property type="term" value="C:membrane"/>
    <property type="evidence" value="ECO:0007669"/>
    <property type="project" value="GOC"/>
</dbReference>
<evidence type="ECO:0000256" key="1">
    <source>
        <dbReference type="SAM" id="Phobius"/>
    </source>
</evidence>
<dbReference type="STRING" id="869213.GCA_000517085_03291"/>
<dbReference type="SUPFAM" id="SSF56219">
    <property type="entry name" value="DNase I-like"/>
    <property type="match status" value="1"/>
</dbReference>
<dbReference type="PANTHER" id="PTHR14859">
    <property type="entry name" value="CALCOFLUOR WHITE HYPERSENSITIVE PROTEIN PRECURSOR"/>
    <property type="match status" value="1"/>
</dbReference>
<feature type="transmembrane region" description="Helical" evidence="1">
    <location>
        <begin position="40"/>
        <end position="63"/>
    </location>
</feature>
<dbReference type="CDD" id="cd09084">
    <property type="entry name" value="EEP-2"/>
    <property type="match status" value="1"/>
</dbReference>
<dbReference type="InterPro" id="IPR036691">
    <property type="entry name" value="Endo/exonu/phosph_ase_sf"/>
</dbReference>
<keyword evidence="1" id="KW-0472">Membrane</keyword>
<comment type="caution">
    <text evidence="3">The sequence shown here is derived from an EMBL/GenBank/DDBJ whole genome shotgun (WGS) entry which is preliminary data.</text>
</comment>
<keyword evidence="4" id="KW-1185">Reference proteome</keyword>
<dbReference type="Pfam" id="PF03372">
    <property type="entry name" value="Exo_endo_phos"/>
    <property type="match status" value="1"/>
</dbReference>
<dbReference type="eggNOG" id="COG3568">
    <property type="taxonomic scope" value="Bacteria"/>
</dbReference>
<dbReference type="OrthoDB" id="635146at2"/>
<dbReference type="EMBL" id="BAMD01000002">
    <property type="protein sequence ID" value="GAF01584.1"/>
    <property type="molecule type" value="Genomic_DNA"/>
</dbReference>
<keyword evidence="1" id="KW-0812">Transmembrane</keyword>
<dbReference type="Proteomes" id="UP000019402">
    <property type="component" value="Unassembled WGS sequence"/>
</dbReference>
<feature type="domain" description="Endonuclease/exonuclease/phosphatase" evidence="2">
    <location>
        <begin position="108"/>
        <end position="359"/>
    </location>
</feature>
<dbReference type="PANTHER" id="PTHR14859:SF15">
    <property type="entry name" value="ENDONUCLEASE_EXONUCLEASE_PHOSPHATASE DOMAIN-CONTAINING PROTEIN"/>
    <property type="match status" value="1"/>
</dbReference>
<dbReference type="RefSeq" id="WP_027472730.1">
    <property type="nucleotide sequence ID" value="NZ_BAMD01000002.1"/>
</dbReference>
<evidence type="ECO:0000259" key="2">
    <source>
        <dbReference type="Pfam" id="PF03372"/>
    </source>
</evidence>
<proteinExistence type="predicted"/>
<reference evidence="3 4" key="1">
    <citation type="journal article" date="2014" name="Genome Announc.">
        <title>Draft Genome Sequence of Cytophaga fermentans JCM 21142T, a Facultative Anaerobe Isolated from Marine Mud.</title>
        <authorList>
            <person name="Starns D."/>
            <person name="Oshima K."/>
            <person name="Suda W."/>
            <person name="Iino T."/>
            <person name="Yuki M."/>
            <person name="Inoue J."/>
            <person name="Kitamura K."/>
            <person name="Iida T."/>
            <person name="Darby A."/>
            <person name="Hattori M."/>
            <person name="Ohkuma M."/>
        </authorList>
    </citation>
    <scope>NUCLEOTIDE SEQUENCE [LARGE SCALE GENOMIC DNA]</scope>
    <source>
        <strain evidence="3 4">JCM 21142</strain>
    </source>
</reference>
<keyword evidence="1" id="KW-1133">Transmembrane helix</keyword>
<accession>W7YG79</accession>
<gene>
    <name evidence="3" type="ORF">JCM21142_196</name>
</gene>
<protein>
    <recommendedName>
        <fullName evidence="2">Endonuclease/exonuclease/phosphatase domain-containing protein</fullName>
    </recommendedName>
</protein>
<name>W7YG79_9BACT</name>
<dbReference type="GO" id="GO:0003824">
    <property type="term" value="F:catalytic activity"/>
    <property type="evidence" value="ECO:0007669"/>
    <property type="project" value="InterPro"/>
</dbReference>
<evidence type="ECO:0000313" key="4">
    <source>
        <dbReference type="Proteomes" id="UP000019402"/>
    </source>
</evidence>
<dbReference type="GO" id="GO:0006506">
    <property type="term" value="P:GPI anchor biosynthetic process"/>
    <property type="evidence" value="ECO:0007669"/>
    <property type="project" value="TreeGrafter"/>
</dbReference>
<dbReference type="InterPro" id="IPR051916">
    <property type="entry name" value="GPI-anchor_lipid_remodeler"/>
</dbReference>
<evidence type="ECO:0000313" key="3">
    <source>
        <dbReference type="EMBL" id="GAF01584.1"/>
    </source>
</evidence>
<dbReference type="AlphaFoldDB" id="W7YG79"/>
<dbReference type="Gene3D" id="3.60.10.10">
    <property type="entry name" value="Endonuclease/exonuclease/phosphatase"/>
    <property type="match status" value="1"/>
</dbReference>
<feature type="transmembrane region" description="Helical" evidence="1">
    <location>
        <begin position="12"/>
        <end position="34"/>
    </location>
</feature>
<dbReference type="InterPro" id="IPR005135">
    <property type="entry name" value="Endo/exonuclease/phosphatase"/>
</dbReference>
<sequence>MPKLFHKITRSLISLINTIVLVLIALAYLGAYVSPIHISFLSFIGFAFPLLWISNLFFVIYWALKKRKRFVFSLLALILTWAQWHAVFSFNTGKEVNRSELQNPIKVMSYNVRMFDKYVWTKDKTTPQKIYQFIKSQNPDILCIQEFYINNNNPQYSENNIISKFKQFKYKHLEYNIETRSGKKYGLATFSKYPIIFKKPLAFENTTNLSSQTDINVNGQKIRVFNNHLESIRLKRENYNFIDSLEFKSDKERRKGVYEIFTKLNTAFAHRASQAETIGRHIKNSPYPTIVCGDFNDTPVSYVYRKVRGSLKDAFMESGNGFGGTYNGNLPSFRIDFIFHAPEFRGFNYERKKINYSDHYPITTLLELNTQQQK</sequence>